<protein>
    <submittedName>
        <fullName evidence="2">Uncharacterized protein</fullName>
    </submittedName>
</protein>
<keyword evidence="1" id="KW-0472">Membrane</keyword>
<gene>
    <name evidence="2" type="ORF">RM704_36495</name>
</gene>
<evidence type="ECO:0000256" key="1">
    <source>
        <dbReference type="SAM" id="Phobius"/>
    </source>
</evidence>
<dbReference type="RefSeq" id="WP_033525015.1">
    <property type="nucleotide sequence ID" value="NZ_JAVRFJ010000043.1"/>
</dbReference>
<comment type="caution">
    <text evidence="2">The sequence shown here is derived from an EMBL/GenBank/DDBJ whole genome shotgun (WGS) entry which is preliminary data.</text>
</comment>
<accession>A0ABU2Z9D5</accession>
<proteinExistence type="predicted"/>
<reference evidence="2" key="1">
    <citation type="submission" date="2024-05" db="EMBL/GenBank/DDBJ databases">
        <title>30 novel species of actinomycetes from the DSMZ collection.</title>
        <authorList>
            <person name="Nouioui I."/>
        </authorList>
    </citation>
    <scope>NUCLEOTIDE SEQUENCE</scope>
    <source>
        <strain evidence="2">DSM 3412</strain>
    </source>
</reference>
<feature type="transmembrane region" description="Helical" evidence="1">
    <location>
        <begin position="33"/>
        <end position="49"/>
    </location>
</feature>
<evidence type="ECO:0000313" key="3">
    <source>
        <dbReference type="Proteomes" id="UP001180737"/>
    </source>
</evidence>
<keyword evidence="1" id="KW-1133">Transmembrane helix</keyword>
<dbReference type="EMBL" id="JAVRFJ010000043">
    <property type="protein sequence ID" value="MDT0572899.1"/>
    <property type="molecule type" value="Genomic_DNA"/>
</dbReference>
<keyword evidence="3" id="KW-1185">Reference proteome</keyword>
<sequence length="61" mass="6652">MKMLVLKIALTVAVFIAILTVMGGRFGVIELAVWLVAQIAVIAFFSVRYRRSTVAGAARNQ</sequence>
<name>A0ABU2Z9D5_9ACTN</name>
<keyword evidence="1" id="KW-0812">Transmembrane</keyword>
<organism evidence="2 3">
    <name type="scientific">Streptomyces gottesmaniae</name>
    <dbReference type="NCBI Taxonomy" id="3075518"/>
    <lineage>
        <taxon>Bacteria</taxon>
        <taxon>Bacillati</taxon>
        <taxon>Actinomycetota</taxon>
        <taxon>Actinomycetes</taxon>
        <taxon>Kitasatosporales</taxon>
        <taxon>Streptomycetaceae</taxon>
        <taxon>Streptomyces</taxon>
    </lineage>
</organism>
<dbReference type="Proteomes" id="UP001180737">
    <property type="component" value="Unassembled WGS sequence"/>
</dbReference>
<evidence type="ECO:0000313" key="2">
    <source>
        <dbReference type="EMBL" id="MDT0572899.1"/>
    </source>
</evidence>